<comment type="caution">
    <text evidence="1">The sequence shown here is derived from an EMBL/GenBank/DDBJ whole genome shotgun (WGS) entry which is preliminary data.</text>
</comment>
<evidence type="ECO:0000313" key="2">
    <source>
        <dbReference type="Proteomes" id="UP001151752"/>
    </source>
</evidence>
<accession>A0A9Q0SLR4</accession>
<organism evidence="1 2">
    <name type="scientific">Salix koriyanagi</name>
    <dbReference type="NCBI Taxonomy" id="2511006"/>
    <lineage>
        <taxon>Eukaryota</taxon>
        <taxon>Viridiplantae</taxon>
        <taxon>Streptophyta</taxon>
        <taxon>Embryophyta</taxon>
        <taxon>Tracheophyta</taxon>
        <taxon>Spermatophyta</taxon>
        <taxon>Magnoliopsida</taxon>
        <taxon>eudicotyledons</taxon>
        <taxon>Gunneridae</taxon>
        <taxon>Pentapetalae</taxon>
        <taxon>rosids</taxon>
        <taxon>fabids</taxon>
        <taxon>Malpighiales</taxon>
        <taxon>Salicaceae</taxon>
        <taxon>Saliceae</taxon>
        <taxon>Salix</taxon>
    </lineage>
</organism>
<dbReference type="EMBL" id="JAPFFM010000020">
    <property type="protein sequence ID" value="KAJ6682067.1"/>
    <property type="molecule type" value="Genomic_DNA"/>
</dbReference>
<protein>
    <submittedName>
        <fullName evidence="1">Uncharacterized protein</fullName>
    </submittedName>
</protein>
<gene>
    <name evidence="1" type="ORF">OIU74_020338</name>
</gene>
<evidence type="ECO:0000313" key="1">
    <source>
        <dbReference type="EMBL" id="KAJ6682067.1"/>
    </source>
</evidence>
<sequence length="28" mass="3119">MIKNSENAHTIGLAAVEEMMESMTFCVM</sequence>
<dbReference type="Proteomes" id="UP001151752">
    <property type="component" value="Chromosome 5"/>
</dbReference>
<proteinExistence type="predicted"/>
<name>A0A9Q0SLR4_9ROSI</name>
<dbReference type="AlphaFoldDB" id="A0A9Q0SLR4"/>
<reference evidence="1" key="2">
    <citation type="journal article" date="2023" name="Int. J. Mol. Sci.">
        <title>De Novo Assembly and Annotation of 11 Diverse Shrub Willow (Salix) Genomes Reveals Novel Gene Organization in Sex-Linked Regions.</title>
        <authorList>
            <person name="Hyden B."/>
            <person name="Feng K."/>
            <person name="Yates T.B."/>
            <person name="Jawdy S."/>
            <person name="Cereghino C."/>
            <person name="Smart L.B."/>
            <person name="Muchero W."/>
        </authorList>
    </citation>
    <scope>NUCLEOTIDE SEQUENCE</scope>
    <source>
        <tissue evidence="1">Shoot tip</tissue>
    </source>
</reference>
<keyword evidence="2" id="KW-1185">Reference proteome</keyword>
<reference evidence="1" key="1">
    <citation type="submission" date="2022-11" db="EMBL/GenBank/DDBJ databases">
        <authorList>
            <person name="Hyden B.L."/>
            <person name="Feng K."/>
            <person name="Yates T."/>
            <person name="Jawdy S."/>
            <person name="Smart L.B."/>
            <person name="Muchero W."/>
        </authorList>
    </citation>
    <scope>NUCLEOTIDE SEQUENCE</scope>
    <source>
        <tissue evidence="1">Shoot tip</tissue>
    </source>
</reference>